<accession>A0ABX0YE23</accession>
<gene>
    <name evidence="1" type="ORF">HBH25_05325</name>
</gene>
<proteinExistence type="predicted"/>
<dbReference type="Proteomes" id="UP000746535">
    <property type="component" value="Unassembled WGS sequence"/>
</dbReference>
<name>A0ABX0YE23_9PSED</name>
<evidence type="ECO:0000313" key="1">
    <source>
        <dbReference type="EMBL" id="NJP00278.1"/>
    </source>
</evidence>
<comment type="caution">
    <text evidence="1">The sequence shown here is derived from an EMBL/GenBank/DDBJ whole genome shotgun (WGS) entry which is preliminary data.</text>
</comment>
<reference evidence="1 2" key="1">
    <citation type="submission" date="2020-03" db="EMBL/GenBank/DDBJ databases">
        <authorList>
            <person name="Wang L."/>
            <person name="He N."/>
            <person name="Li Y."/>
            <person name="Fang Y."/>
            <person name="Zhang F."/>
        </authorList>
    </citation>
    <scope>NUCLEOTIDE SEQUENCE [LARGE SCALE GENOMIC DNA]</scope>
    <source>
        <strain evidence="2">hsmgli-8</strain>
    </source>
</reference>
<dbReference type="Pfam" id="PF16263">
    <property type="entry name" value="DUF4917"/>
    <property type="match status" value="1"/>
</dbReference>
<evidence type="ECO:0000313" key="2">
    <source>
        <dbReference type="Proteomes" id="UP000746535"/>
    </source>
</evidence>
<protein>
    <submittedName>
        <fullName evidence="1">DUF4917 family protein</fullName>
    </submittedName>
</protein>
<dbReference type="EMBL" id="JAAVJI010000002">
    <property type="protein sequence ID" value="NJP00278.1"/>
    <property type="molecule type" value="Genomic_DNA"/>
</dbReference>
<dbReference type="RefSeq" id="WP_168082250.1">
    <property type="nucleotide sequence ID" value="NZ_JAAVJI010000002.1"/>
</dbReference>
<sequence>MELHTFDTTLPAWKDTRLAGHCTGLLLGNGASRALWRGFAYDTLFELAQKVRNRPLGQTDLALFKALGSESFEQVLGSLNTTTRVNAALAIGASGPLNRYYAIKEALIHAMRSVHLPWRLLPAATRLALNTALRDYHAIYSGNYDLLCHWAVAEAPEGFDDGLDEDASFDASRPPAGDHRLHYLHGGLHLLKDRDGATRRRLAVGSELLDGFAINTPGEVPLFVNEGTGADKLRSIRGSDYLTRNLGALAVHQGPLCVFGHQLNTQDAHVLAALRQAPIDAMAVSIFPLSDPWVLSQKKHYHALLGDRVTLEFFDATSHPLGAPALMIPQEKARPKR</sequence>
<dbReference type="InterPro" id="IPR032581">
    <property type="entry name" value="DUF4917"/>
</dbReference>
<organism evidence="1 2">
    <name type="scientific">Pseudomonas quercus</name>
    <dbReference type="NCBI Taxonomy" id="2722792"/>
    <lineage>
        <taxon>Bacteria</taxon>
        <taxon>Pseudomonadati</taxon>
        <taxon>Pseudomonadota</taxon>
        <taxon>Gammaproteobacteria</taxon>
        <taxon>Pseudomonadales</taxon>
        <taxon>Pseudomonadaceae</taxon>
        <taxon>Pseudomonas</taxon>
    </lineage>
</organism>
<keyword evidence="2" id="KW-1185">Reference proteome</keyword>